<evidence type="ECO:0000256" key="3">
    <source>
        <dbReference type="ARBA" id="ARBA00023155"/>
    </source>
</evidence>
<sequence>MVSSLNSKNGLPRRLRTAYTNTQLLELEKEFHFNKYLCRPRRIEIAASLDLTERQVKVWFQNRRMKHKRQTLGKQGEDGDDKDSVTSEGSKSAKLSDKFLDDVEMSKKSCQGCEMPSAALCGSTHHDDLPGAAGDGSVTRGTNNNTPSATNNNNFNTNSNGASSVASTGSFDKLIMAEEDSRSNEDSGSHTSPRIGKKSNSSTPNSSVVVKVENKRSSPNACDRKIGISKTSPGVSLTKDNPVGPLEAVPIKLSPKNASMAPTPMTVHPNSMGLSPAGMVYPHLQQRSSPTTATAIASATVTIQNVSNNIPPFASRGVSNPHFPNQYPMTNQLDYRSEGGRPKPYQMNQVYSGDLYNPDHPSVNDGNPYHRNQNHTTNVPVSRMPSGRGRTAASYHHAYPNQQQYYYHKGQTSDGYNMVQNNYAQGYHAEHPGYNHYAYNTNNMYPNDSTEATNTHLPNSVPMNHEHNNYYANEPVHSMTKNQEYQNKMGYYDSATYNANHLPPSNDAAYGMTGEMFSPPNNTAGIMTPPSSVPTENSEGYNNFHQFYGSESQTQAAPTTAESSNSSSDFNFLSNLANDYTPEYYQI</sequence>
<dbReference type="PROSITE" id="PS50071">
    <property type="entry name" value="HOMEOBOX_2"/>
    <property type="match status" value="1"/>
</dbReference>
<feature type="domain" description="Homeobox" evidence="8">
    <location>
        <begin position="10"/>
        <end position="70"/>
    </location>
</feature>
<dbReference type="SMART" id="SM00389">
    <property type="entry name" value="HOX"/>
    <property type="match status" value="1"/>
</dbReference>
<feature type="region of interest" description="Disordered" evidence="7">
    <location>
        <begin position="551"/>
        <end position="570"/>
    </location>
</feature>
<proteinExistence type="predicted"/>
<evidence type="ECO:0000256" key="5">
    <source>
        <dbReference type="PROSITE-ProRule" id="PRU00108"/>
    </source>
</evidence>
<dbReference type="Gene3D" id="1.10.10.60">
    <property type="entry name" value="Homeodomain-like"/>
    <property type="match status" value="1"/>
</dbReference>
<feature type="region of interest" description="Disordered" evidence="7">
    <location>
        <begin position="66"/>
        <end position="98"/>
    </location>
</feature>
<name>A0A9P0P8M7_ACAOB</name>
<feature type="compositionally biased region" description="Low complexity" evidence="7">
    <location>
        <begin position="141"/>
        <end position="164"/>
    </location>
</feature>
<dbReference type="CDD" id="cd00086">
    <property type="entry name" value="homeodomain"/>
    <property type="match status" value="1"/>
</dbReference>
<feature type="compositionally biased region" description="Basic and acidic residues" evidence="7">
    <location>
        <begin position="178"/>
        <end position="188"/>
    </location>
</feature>
<evidence type="ECO:0000256" key="6">
    <source>
        <dbReference type="RuleBase" id="RU000682"/>
    </source>
</evidence>
<dbReference type="AlphaFoldDB" id="A0A9P0P8M7"/>
<keyword evidence="10" id="KW-1185">Reference proteome</keyword>
<dbReference type="InterPro" id="IPR001356">
    <property type="entry name" value="HD"/>
</dbReference>
<dbReference type="SUPFAM" id="SSF46689">
    <property type="entry name" value="Homeodomain-like"/>
    <property type="match status" value="1"/>
</dbReference>
<dbReference type="FunFam" id="1.10.10.60:FF:000176">
    <property type="entry name" value="pancreas/duodenum homeobox protein 1"/>
    <property type="match status" value="1"/>
</dbReference>
<evidence type="ECO:0000313" key="10">
    <source>
        <dbReference type="Proteomes" id="UP001152888"/>
    </source>
</evidence>
<dbReference type="GO" id="GO:0003677">
    <property type="term" value="F:DNA binding"/>
    <property type="evidence" value="ECO:0007669"/>
    <property type="project" value="UniProtKB-UniRule"/>
</dbReference>
<evidence type="ECO:0000256" key="1">
    <source>
        <dbReference type="ARBA" id="ARBA00004123"/>
    </source>
</evidence>
<dbReference type="GO" id="GO:0048513">
    <property type="term" value="P:animal organ development"/>
    <property type="evidence" value="ECO:0007669"/>
    <property type="project" value="UniProtKB-ARBA"/>
</dbReference>
<dbReference type="Pfam" id="PF00046">
    <property type="entry name" value="Homeodomain"/>
    <property type="match status" value="1"/>
</dbReference>
<feature type="compositionally biased region" description="Basic and acidic residues" evidence="7">
    <location>
        <begin position="212"/>
        <end position="226"/>
    </location>
</feature>
<dbReference type="PANTHER" id="PTHR24333:SF13">
    <property type="entry name" value="HOMEOBOX DOMAIN-CONTAINING PROTEIN"/>
    <property type="match status" value="1"/>
</dbReference>
<dbReference type="GO" id="GO:0005634">
    <property type="term" value="C:nucleus"/>
    <property type="evidence" value="ECO:0007669"/>
    <property type="project" value="UniProtKB-SubCell"/>
</dbReference>
<evidence type="ECO:0000256" key="2">
    <source>
        <dbReference type="ARBA" id="ARBA00023125"/>
    </source>
</evidence>
<keyword evidence="4 5" id="KW-0539">Nucleus</keyword>
<evidence type="ECO:0000259" key="8">
    <source>
        <dbReference type="PROSITE" id="PS50071"/>
    </source>
</evidence>
<protein>
    <recommendedName>
        <fullName evidence="8">Homeobox domain-containing protein</fullName>
    </recommendedName>
</protein>
<dbReference type="PROSITE" id="PS00027">
    <property type="entry name" value="HOMEOBOX_1"/>
    <property type="match status" value="1"/>
</dbReference>
<feature type="compositionally biased region" description="Low complexity" evidence="7">
    <location>
        <begin position="198"/>
        <end position="211"/>
    </location>
</feature>
<feature type="compositionally biased region" description="Polar residues" evidence="7">
    <location>
        <begin position="551"/>
        <end position="562"/>
    </location>
</feature>
<evidence type="ECO:0000256" key="7">
    <source>
        <dbReference type="SAM" id="MobiDB-lite"/>
    </source>
</evidence>
<dbReference type="InterPro" id="IPR009057">
    <property type="entry name" value="Homeodomain-like_sf"/>
</dbReference>
<reference evidence="9" key="1">
    <citation type="submission" date="2022-03" db="EMBL/GenBank/DDBJ databases">
        <authorList>
            <person name="Sayadi A."/>
        </authorList>
    </citation>
    <scope>NUCLEOTIDE SEQUENCE</scope>
</reference>
<feature type="region of interest" description="Disordered" evidence="7">
    <location>
        <begin position="178"/>
        <end position="241"/>
    </location>
</feature>
<keyword evidence="3 5" id="KW-0371">Homeobox</keyword>
<gene>
    <name evidence="9" type="ORF">ACAOBT_LOCUS11259</name>
</gene>
<dbReference type="OrthoDB" id="6159439at2759"/>
<organism evidence="9 10">
    <name type="scientific">Acanthoscelides obtectus</name>
    <name type="common">Bean weevil</name>
    <name type="synonym">Bruchus obtectus</name>
    <dbReference type="NCBI Taxonomy" id="200917"/>
    <lineage>
        <taxon>Eukaryota</taxon>
        <taxon>Metazoa</taxon>
        <taxon>Ecdysozoa</taxon>
        <taxon>Arthropoda</taxon>
        <taxon>Hexapoda</taxon>
        <taxon>Insecta</taxon>
        <taxon>Pterygota</taxon>
        <taxon>Neoptera</taxon>
        <taxon>Endopterygota</taxon>
        <taxon>Coleoptera</taxon>
        <taxon>Polyphaga</taxon>
        <taxon>Cucujiformia</taxon>
        <taxon>Chrysomeloidea</taxon>
        <taxon>Chrysomelidae</taxon>
        <taxon>Bruchinae</taxon>
        <taxon>Bruchini</taxon>
        <taxon>Acanthoscelides</taxon>
    </lineage>
</organism>
<evidence type="ECO:0000313" key="9">
    <source>
        <dbReference type="EMBL" id="CAH1974740.1"/>
    </source>
</evidence>
<feature type="compositionally biased region" description="Polar residues" evidence="7">
    <location>
        <begin position="229"/>
        <end position="239"/>
    </location>
</feature>
<accession>A0A9P0P8M7</accession>
<feature type="DNA-binding region" description="Homeobox" evidence="5">
    <location>
        <begin position="12"/>
        <end position="71"/>
    </location>
</feature>
<dbReference type="EMBL" id="CAKOFQ010006828">
    <property type="protein sequence ID" value="CAH1974740.1"/>
    <property type="molecule type" value="Genomic_DNA"/>
</dbReference>
<dbReference type="Proteomes" id="UP001152888">
    <property type="component" value="Unassembled WGS sequence"/>
</dbReference>
<evidence type="ECO:0000256" key="4">
    <source>
        <dbReference type="ARBA" id="ARBA00023242"/>
    </source>
</evidence>
<feature type="region of interest" description="Disordered" evidence="7">
    <location>
        <begin position="131"/>
        <end position="166"/>
    </location>
</feature>
<dbReference type="InterPro" id="IPR050848">
    <property type="entry name" value="Homeobox_TF"/>
</dbReference>
<comment type="caution">
    <text evidence="9">The sequence shown here is derived from an EMBL/GenBank/DDBJ whole genome shotgun (WGS) entry which is preliminary data.</text>
</comment>
<keyword evidence="2 5" id="KW-0238">DNA-binding</keyword>
<comment type="subcellular location">
    <subcellularLocation>
        <location evidence="1 5 6">Nucleus</location>
    </subcellularLocation>
</comment>
<dbReference type="GO" id="GO:0000981">
    <property type="term" value="F:DNA-binding transcription factor activity, RNA polymerase II-specific"/>
    <property type="evidence" value="ECO:0007669"/>
    <property type="project" value="InterPro"/>
</dbReference>
<dbReference type="InterPro" id="IPR017970">
    <property type="entry name" value="Homeobox_CS"/>
</dbReference>
<dbReference type="PANTHER" id="PTHR24333">
    <property type="entry name" value="HOMEO BOX HB9 LIKE A-RELATED"/>
    <property type="match status" value="1"/>
</dbReference>
<dbReference type="InterPro" id="IPR020479">
    <property type="entry name" value="HD_metazoa"/>
</dbReference>
<dbReference type="PRINTS" id="PR00024">
    <property type="entry name" value="HOMEOBOX"/>
</dbReference>